<gene>
    <name evidence="1" type="ORF">SAMN06296427_105164</name>
</gene>
<evidence type="ECO:0000313" key="1">
    <source>
        <dbReference type="EMBL" id="SMC66033.1"/>
    </source>
</evidence>
<dbReference type="EMBL" id="FWXS01000005">
    <property type="protein sequence ID" value="SMC66033.1"/>
    <property type="molecule type" value="Genomic_DNA"/>
</dbReference>
<evidence type="ECO:0000313" key="2">
    <source>
        <dbReference type="Proteomes" id="UP000192393"/>
    </source>
</evidence>
<dbReference type="Proteomes" id="UP000192393">
    <property type="component" value="Unassembled WGS sequence"/>
</dbReference>
<proteinExistence type="predicted"/>
<organism evidence="1 2">
    <name type="scientific">Moheibacter sediminis</name>
    <dbReference type="NCBI Taxonomy" id="1434700"/>
    <lineage>
        <taxon>Bacteria</taxon>
        <taxon>Pseudomonadati</taxon>
        <taxon>Bacteroidota</taxon>
        <taxon>Flavobacteriia</taxon>
        <taxon>Flavobacteriales</taxon>
        <taxon>Weeksellaceae</taxon>
        <taxon>Moheibacter</taxon>
    </lineage>
</organism>
<reference evidence="2" key="1">
    <citation type="submission" date="2017-04" db="EMBL/GenBank/DDBJ databases">
        <authorList>
            <person name="Varghese N."/>
            <person name="Submissions S."/>
        </authorList>
    </citation>
    <scope>NUCLEOTIDE SEQUENCE [LARGE SCALE GENOMIC DNA]</scope>
    <source>
        <strain evidence="2">CGMCC 1.12708</strain>
    </source>
</reference>
<dbReference type="RefSeq" id="WP_262494080.1">
    <property type="nucleotide sequence ID" value="NZ_FWXS01000005.1"/>
</dbReference>
<dbReference type="AlphaFoldDB" id="A0A1W2AZB2"/>
<name>A0A1W2AZB2_9FLAO</name>
<sequence>MKLYEQNRNDYPDFQSFLPELLKVFDETTPQNVDELLKNFHHKN</sequence>
<protein>
    <submittedName>
        <fullName evidence="1">Uncharacterized protein</fullName>
    </submittedName>
</protein>
<dbReference type="STRING" id="1434700.SAMN06296427_105164"/>
<keyword evidence="2" id="KW-1185">Reference proteome</keyword>
<accession>A0A1W2AZB2</accession>